<keyword evidence="4" id="KW-1185">Reference proteome</keyword>
<dbReference type="InterPro" id="IPR017592">
    <property type="entry name" value="Pilus_assmbl_Flp-typ_CpaB"/>
</dbReference>
<evidence type="ECO:0000313" key="4">
    <source>
        <dbReference type="Proteomes" id="UP000003011"/>
    </source>
</evidence>
<sequence length="284" mass="31020">MKRIQIIAIVVAAVVFMLSYIMFNSNNKQEKTERTRLGAEMEVVVAKVDIGAYVLITEDMLEVKRVLVDDSLKENYFNNIVEAANRISVSEIYAGEPLTHKRALSPDSPYIELAPKITKGKRAIAITTDASNGVGFHIKPGDYVDILTSGNIVRFGETMDRDAKALAGTTFSQNFGANGPANSVVFSETIGDDYTMMPLQDIKVLAVGPSLRYLPDMVTAGYGTVTLEVTPQQALDITFLTMGGASAKLALRSLDDHEIINEPRRSVIQIYEETGANELVPVTP</sequence>
<organism evidence="3 4">
    <name type="scientific">Johnsonella ignava ATCC 51276</name>
    <dbReference type="NCBI Taxonomy" id="679200"/>
    <lineage>
        <taxon>Bacteria</taxon>
        <taxon>Bacillati</taxon>
        <taxon>Bacillota</taxon>
        <taxon>Clostridia</taxon>
        <taxon>Lachnospirales</taxon>
        <taxon>Lachnospiraceae</taxon>
        <taxon>Johnsonella</taxon>
    </lineage>
</organism>
<keyword evidence="1" id="KW-0472">Membrane</keyword>
<feature type="domain" description="SAF" evidence="2">
    <location>
        <begin position="41"/>
        <end position="104"/>
    </location>
</feature>
<dbReference type="AlphaFoldDB" id="G5GID4"/>
<keyword evidence="1" id="KW-0812">Transmembrane</keyword>
<dbReference type="Gene3D" id="3.90.1210.10">
    <property type="entry name" value="Antifreeze-like/N-acetylneuraminic acid synthase C-terminal domain"/>
    <property type="match status" value="1"/>
</dbReference>
<dbReference type="STRING" id="679200.HMPREF9333_01324"/>
<dbReference type="Pfam" id="PF08666">
    <property type="entry name" value="SAF"/>
    <property type="match status" value="1"/>
</dbReference>
<dbReference type="Pfam" id="PF16976">
    <property type="entry name" value="RcpC"/>
    <property type="match status" value="1"/>
</dbReference>
<evidence type="ECO:0000256" key="1">
    <source>
        <dbReference type="SAM" id="Phobius"/>
    </source>
</evidence>
<comment type="caution">
    <text evidence="3">The sequence shown here is derived from an EMBL/GenBank/DDBJ whole genome shotgun (WGS) entry which is preliminary data.</text>
</comment>
<reference evidence="3 4" key="1">
    <citation type="submission" date="2011-08" db="EMBL/GenBank/DDBJ databases">
        <title>The Genome Sequence of Johnsonella ignava ATCC 51276.</title>
        <authorList>
            <consortium name="The Broad Institute Genome Sequencing Platform"/>
            <person name="Earl A."/>
            <person name="Ward D."/>
            <person name="Feldgarden M."/>
            <person name="Gevers D."/>
            <person name="Izard J."/>
            <person name="Blanton J.M."/>
            <person name="Baranova O.V."/>
            <person name="Dewhirst F.E."/>
            <person name="Young S.K."/>
            <person name="Zeng Q."/>
            <person name="Gargeya S."/>
            <person name="Fitzgerald M."/>
            <person name="Haas B."/>
            <person name="Abouelleil A."/>
            <person name="Alvarado L."/>
            <person name="Arachchi H.M."/>
            <person name="Berlin A."/>
            <person name="Brown A."/>
            <person name="Chapman S.B."/>
            <person name="Chen Z."/>
            <person name="Dunbar C."/>
            <person name="Freedman E."/>
            <person name="Gearin G."/>
            <person name="Gellesch M."/>
            <person name="Goldberg J."/>
            <person name="Griggs A."/>
            <person name="Gujja S."/>
            <person name="Heiman D."/>
            <person name="Howarth C."/>
            <person name="Larson L."/>
            <person name="Lui A."/>
            <person name="MacDonald P.J.P."/>
            <person name="Montmayeur A."/>
            <person name="Murphy C."/>
            <person name="Neiman D."/>
            <person name="Pearson M."/>
            <person name="Priest M."/>
            <person name="Roberts A."/>
            <person name="Saif S."/>
            <person name="Shea T."/>
            <person name="Shenoy N."/>
            <person name="Sisk P."/>
            <person name="Stolte C."/>
            <person name="Sykes S."/>
            <person name="Wortman J."/>
            <person name="Nusbaum C."/>
            <person name="Birren B."/>
        </authorList>
    </citation>
    <scope>NUCLEOTIDE SEQUENCE [LARGE SCALE GENOMIC DNA]</scope>
    <source>
        <strain evidence="3 4">ATCC 51276</strain>
    </source>
</reference>
<name>G5GID4_9FIRM</name>
<dbReference type="OrthoDB" id="2037472at2"/>
<dbReference type="InterPro" id="IPR031571">
    <property type="entry name" value="RcpC_dom"/>
</dbReference>
<dbReference type="PATRIC" id="fig|679200.3.peg.1407"/>
<dbReference type="InterPro" id="IPR013974">
    <property type="entry name" value="SAF"/>
</dbReference>
<proteinExistence type="predicted"/>
<dbReference type="CDD" id="cd11614">
    <property type="entry name" value="SAF_CpaB_FlgA_like"/>
    <property type="match status" value="1"/>
</dbReference>
<gene>
    <name evidence="3" type="ORF">HMPREF9333_01324</name>
</gene>
<dbReference type="Proteomes" id="UP000003011">
    <property type="component" value="Unassembled WGS sequence"/>
</dbReference>
<feature type="transmembrane region" description="Helical" evidence="1">
    <location>
        <begin position="6"/>
        <end position="23"/>
    </location>
</feature>
<protein>
    <submittedName>
        <fullName evidence="3">Flp pilus assembly protein CpaB</fullName>
    </submittedName>
</protein>
<dbReference type="NCBIfam" id="TIGR03177">
    <property type="entry name" value="pilus_cpaB"/>
    <property type="match status" value="1"/>
</dbReference>
<dbReference type="RefSeq" id="WP_005540896.1">
    <property type="nucleotide sequence ID" value="NZ_JH378832.1"/>
</dbReference>
<dbReference type="HOGENOM" id="CLU_979266_0_0_9"/>
<dbReference type="eggNOG" id="COG3745">
    <property type="taxonomic scope" value="Bacteria"/>
</dbReference>
<keyword evidence="1" id="KW-1133">Transmembrane helix</keyword>
<dbReference type="SMART" id="SM00858">
    <property type="entry name" value="SAF"/>
    <property type="match status" value="1"/>
</dbReference>
<accession>G5GID4</accession>
<evidence type="ECO:0000259" key="2">
    <source>
        <dbReference type="SMART" id="SM00858"/>
    </source>
</evidence>
<dbReference type="EMBL" id="ACZL01000021">
    <property type="protein sequence ID" value="EHI55609.1"/>
    <property type="molecule type" value="Genomic_DNA"/>
</dbReference>
<evidence type="ECO:0000313" key="3">
    <source>
        <dbReference type="EMBL" id="EHI55609.1"/>
    </source>
</evidence>